<name>A0A9D1DY79_9FIRM</name>
<dbReference type="AlphaFoldDB" id="A0A9D1DY79"/>
<evidence type="ECO:0000259" key="4">
    <source>
        <dbReference type="Pfam" id="PF13427"/>
    </source>
</evidence>
<dbReference type="Proteomes" id="UP000824241">
    <property type="component" value="Unassembled WGS sequence"/>
</dbReference>
<reference evidence="5" key="2">
    <citation type="journal article" date="2021" name="PeerJ">
        <title>Extensive microbial diversity within the chicken gut microbiome revealed by metagenomics and culture.</title>
        <authorList>
            <person name="Gilroy R."/>
            <person name="Ravi A."/>
            <person name="Getino M."/>
            <person name="Pursley I."/>
            <person name="Horton D.L."/>
            <person name="Alikhan N.F."/>
            <person name="Baker D."/>
            <person name="Gharbi K."/>
            <person name="Hall N."/>
            <person name="Watson M."/>
            <person name="Adriaenssens E.M."/>
            <person name="Foster-Nyarko E."/>
            <person name="Jarju S."/>
            <person name="Secka A."/>
            <person name="Antonio M."/>
            <person name="Oren A."/>
            <person name="Chaudhuri R.R."/>
            <person name="La Ragione R."/>
            <person name="Hildebrand F."/>
            <person name="Pallen M.J."/>
        </authorList>
    </citation>
    <scope>NUCLEOTIDE SEQUENCE</scope>
    <source>
        <strain evidence="5">CHK189-12415</strain>
    </source>
</reference>
<proteinExistence type="predicted"/>
<dbReference type="SUPFAM" id="SSF81301">
    <property type="entry name" value="Nucleotidyltransferase"/>
    <property type="match status" value="1"/>
</dbReference>
<dbReference type="NCBIfam" id="NF010309">
    <property type="entry name" value="PRK13746.1"/>
    <property type="match status" value="1"/>
</dbReference>
<evidence type="ECO:0000256" key="1">
    <source>
        <dbReference type="ARBA" id="ARBA00022679"/>
    </source>
</evidence>
<feature type="domain" description="Adenylyltransferase AadA C-terminal" evidence="4">
    <location>
        <begin position="149"/>
        <end position="238"/>
    </location>
</feature>
<dbReference type="InterPro" id="IPR043519">
    <property type="entry name" value="NT_sf"/>
</dbReference>
<dbReference type="InterPro" id="IPR025184">
    <property type="entry name" value="AadA_C"/>
</dbReference>
<keyword evidence="1" id="KW-0808">Transferase</keyword>
<dbReference type="EMBL" id="DVHA01000198">
    <property type="protein sequence ID" value="HIR61158.1"/>
    <property type="molecule type" value="Genomic_DNA"/>
</dbReference>
<evidence type="ECO:0000313" key="6">
    <source>
        <dbReference type="Proteomes" id="UP000824241"/>
    </source>
</evidence>
<protein>
    <submittedName>
        <fullName evidence="5">DUF4111 domain-containing protein</fullName>
    </submittedName>
</protein>
<dbReference type="GO" id="GO:0046677">
    <property type="term" value="P:response to antibiotic"/>
    <property type="evidence" value="ECO:0007669"/>
    <property type="project" value="UniProtKB-KW"/>
</dbReference>
<accession>A0A9D1DY79</accession>
<evidence type="ECO:0000313" key="5">
    <source>
        <dbReference type="EMBL" id="HIR61158.1"/>
    </source>
</evidence>
<evidence type="ECO:0000256" key="3">
    <source>
        <dbReference type="ARBA" id="ARBA00047831"/>
    </source>
</evidence>
<dbReference type="GO" id="GO:0070566">
    <property type="term" value="F:adenylyltransferase activity"/>
    <property type="evidence" value="ECO:0007669"/>
    <property type="project" value="InterPro"/>
</dbReference>
<sequence>METVQLPPQAGQTVARAHGIFGPRLIGASLYGSATLCGLRPDSDLDILLTLDGRVGEGERRALTRTLLTLSVPPGTPGRRPLEVTVVDRNILLEDVFPPAYEYQFGEWLRPDIERGNLPQPAADPDLALLFWQARSHSLPLFGEPAERLIPPVPFSRVRQAIYGALPSLLDNLEGDERNVLLTLARMWYTLSTGGLGSKDQAAEWAAARLPEPFSAPLLLAARAYRGEAADHWETEGTKALAEVLQKEIRNC</sequence>
<dbReference type="InterPro" id="IPR024172">
    <property type="entry name" value="AadA/Aad9"/>
</dbReference>
<comment type="catalytic activity">
    <reaction evidence="3">
        <text>spectinomycin + ATP = 9-O-adenylylspectinomycin + diphosphate</text>
        <dbReference type="Rhea" id="RHEA:63228"/>
        <dbReference type="ChEBI" id="CHEBI:30616"/>
        <dbReference type="ChEBI" id="CHEBI:33019"/>
        <dbReference type="ChEBI" id="CHEBI:146260"/>
        <dbReference type="ChEBI" id="CHEBI:146261"/>
    </reaction>
</comment>
<organism evidence="5 6">
    <name type="scientific">Candidatus Faecivivens stercoravium</name>
    <dbReference type="NCBI Taxonomy" id="2840803"/>
    <lineage>
        <taxon>Bacteria</taxon>
        <taxon>Bacillati</taxon>
        <taxon>Bacillota</taxon>
        <taxon>Clostridia</taxon>
        <taxon>Eubacteriales</taxon>
        <taxon>Oscillospiraceae</taxon>
        <taxon>Oscillospiraceae incertae sedis</taxon>
        <taxon>Candidatus Faecivivens</taxon>
    </lineage>
</organism>
<keyword evidence="2" id="KW-0046">Antibiotic resistance</keyword>
<dbReference type="PIRSF" id="PIRSF000819">
    <property type="entry name" value="Streptomycin_3-adenylyltransf"/>
    <property type="match status" value="1"/>
</dbReference>
<reference evidence="5" key="1">
    <citation type="submission" date="2020-10" db="EMBL/GenBank/DDBJ databases">
        <authorList>
            <person name="Gilroy R."/>
        </authorList>
    </citation>
    <scope>NUCLEOTIDE SEQUENCE</scope>
    <source>
        <strain evidence="5">CHK189-12415</strain>
    </source>
</reference>
<dbReference type="Pfam" id="PF13427">
    <property type="entry name" value="AadA_C"/>
    <property type="match status" value="1"/>
</dbReference>
<evidence type="ECO:0000256" key="2">
    <source>
        <dbReference type="ARBA" id="ARBA00023251"/>
    </source>
</evidence>
<gene>
    <name evidence="5" type="ORF">IAB37_06265</name>
</gene>
<comment type="caution">
    <text evidence="5">The sequence shown here is derived from an EMBL/GenBank/DDBJ whole genome shotgun (WGS) entry which is preliminary data.</text>
</comment>